<evidence type="ECO:0000313" key="2">
    <source>
        <dbReference type="EMBL" id="KAF0739564.1"/>
    </source>
</evidence>
<evidence type="ECO:0000256" key="1">
    <source>
        <dbReference type="SAM" id="MobiDB-lite"/>
    </source>
</evidence>
<dbReference type="AlphaFoldDB" id="A0A6G0XH90"/>
<protein>
    <submittedName>
        <fullName evidence="2">Uncharacterized protein</fullName>
    </submittedName>
</protein>
<dbReference type="Proteomes" id="UP000481153">
    <property type="component" value="Unassembled WGS sequence"/>
</dbReference>
<proteinExistence type="predicted"/>
<evidence type="ECO:0000313" key="3">
    <source>
        <dbReference type="Proteomes" id="UP000481153"/>
    </source>
</evidence>
<name>A0A6G0XH90_9STRA</name>
<accession>A0A6G0XH90</accession>
<feature type="compositionally biased region" description="Polar residues" evidence="1">
    <location>
        <begin position="30"/>
        <end position="52"/>
    </location>
</feature>
<reference evidence="2 3" key="1">
    <citation type="submission" date="2019-07" db="EMBL/GenBank/DDBJ databases">
        <title>Genomics analysis of Aphanomyces spp. identifies a new class of oomycete effector associated with host adaptation.</title>
        <authorList>
            <person name="Gaulin E."/>
        </authorList>
    </citation>
    <scope>NUCLEOTIDE SEQUENCE [LARGE SCALE GENOMIC DNA]</scope>
    <source>
        <strain evidence="2 3">ATCC 201684</strain>
    </source>
</reference>
<dbReference type="VEuPathDB" id="FungiDB:AeMF1_016994"/>
<feature type="region of interest" description="Disordered" evidence="1">
    <location>
        <begin position="138"/>
        <end position="212"/>
    </location>
</feature>
<organism evidence="2 3">
    <name type="scientific">Aphanomyces euteiches</name>
    <dbReference type="NCBI Taxonomy" id="100861"/>
    <lineage>
        <taxon>Eukaryota</taxon>
        <taxon>Sar</taxon>
        <taxon>Stramenopiles</taxon>
        <taxon>Oomycota</taxon>
        <taxon>Saprolegniomycetes</taxon>
        <taxon>Saprolegniales</taxon>
        <taxon>Verrucalvaceae</taxon>
        <taxon>Aphanomyces</taxon>
    </lineage>
</organism>
<keyword evidence="3" id="KW-1185">Reference proteome</keyword>
<comment type="caution">
    <text evidence="2">The sequence shown here is derived from an EMBL/GenBank/DDBJ whole genome shotgun (WGS) entry which is preliminary data.</text>
</comment>
<feature type="compositionally biased region" description="Low complexity" evidence="1">
    <location>
        <begin position="152"/>
        <end position="168"/>
    </location>
</feature>
<dbReference type="EMBL" id="VJMJ01000063">
    <property type="protein sequence ID" value="KAF0739564.1"/>
    <property type="molecule type" value="Genomic_DNA"/>
</dbReference>
<gene>
    <name evidence="2" type="ORF">Ae201684_004745</name>
</gene>
<feature type="region of interest" description="Disordered" evidence="1">
    <location>
        <begin position="30"/>
        <end position="92"/>
    </location>
</feature>
<sequence>MERDDRHYDSFLAEEVDVEDIKLIRTTLQQDPVHRTNTPSRVPSLNDSNFTEPSPGLVRTPFMRKPPAPPANQHSPGHQADASTNILPTPEIPTLSNHVQLQSPLAIPQPTINDSVNDLPSEVATPDLPTLARTRALESPHFHGPSPVTAQPPITSTSSPVSPRSNISATDAPRSPMVERSPQPTPGNDLRRRFSAAADYQTPRKTKTPRKEVDDDELAFATIDSPILESPLLSTKLKVVTPHTPLSNRIAGATTSAPYRSPYVGLSPSTPSIPIFDLSLFPVAFQTGQGAYHLTRLYSVFRNDPSQAVTIAELLGKLDDCESERLQVLLDTLVSRGLIRPFVVGGYMYWKATFT</sequence>
<feature type="compositionally biased region" description="Polar residues" evidence="1">
    <location>
        <begin position="72"/>
        <end position="87"/>
    </location>
</feature>